<keyword evidence="10" id="KW-1185">Reference proteome</keyword>
<dbReference type="InterPro" id="IPR029058">
    <property type="entry name" value="AB_hydrolase_fold"/>
</dbReference>
<dbReference type="PANTHER" id="PTHR11010:SF38">
    <property type="entry name" value="LYSOSOMAL PRO-X CARBOXYPEPTIDASE"/>
    <property type="match status" value="1"/>
</dbReference>
<keyword evidence="4" id="KW-0732">Signal</keyword>
<dbReference type="InterPro" id="IPR003591">
    <property type="entry name" value="Leu-rich_rpt_typical-subtyp"/>
</dbReference>
<keyword evidence="8" id="KW-0812">Transmembrane</keyword>
<evidence type="ECO:0000256" key="8">
    <source>
        <dbReference type="SAM" id="Phobius"/>
    </source>
</evidence>
<dbReference type="PANTHER" id="PTHR11010">
    <property type="entry name" value="PROTEASE S28 PRO-X CARBOXYPEPTIDASE-RELATED"/>
    <property type="match status" value="1"/>
</dbReference>
<name>A0A1V9Z5C0_9STRA</name>
<keyword evidence="8" id="KW-0472">Membrane</keyword>
<dbReference type="InterPro" id="IPR032675">
    <property type="entry name" value="LRR_dom_sf"/>
</dbReference>
<dbReference type="EMBL" id="JNBS01002272">
    <property type="protein sequence ID" value="OQR93179.1"/>
    <property type="molecule type" value="Genomic_DNA"/>
</dbReference>
<dbReference type="Gene3D" id="3.80.10.10">
    <property type="entry name" value="Ribonuclease Inhibitor"/>
    <property type="match status" value="1"/>
</dbReference>
<evidence type="ECO:0000256" key="2">
    <source>
        <dbReference type="ARBA" id="ARBA00022614"/>
    </source>
</evidence>
<evidence type="ECO:0000313" key="9">
    <source>
        <dbReference type="EMBL" id="OQR93179.1"/>
    </source>
</evidence>
<accession>A0A1V9Z5C0</accession>
<dbReference type="GO" id="GO:0008239">
    <property type="term" value="F:dipeptidyl-peptidase activity"/>
    <property type="evidence" value="ECO:0007669"/>
    <property type="project" value="TreeGrafter"/>
</dbReference>
<sequence length="855" mass="95398">MEDAPLLRPQRQLSQRSFVNWSIFVPVCLGIGLVAVGQLLLSLYHNTFGLDSTLEVPNYMNPKPNVTNCTLHWFEQRVDHFTTLNTTYQQRYYVYDKFWSRKSKGDAFDGPILFYCGNEGDVTLYVNNTGLMWENAQSLGAALIFAEHRYFGKSYPFANDYMNNLQYLTHEQALADYATLIQTFQVDNQVDVPVVAFGGSYGGMLAAWFRMKYPSVIAGSIAASAPILGFPRGYPGHFHGEKYWQVVTHDAKPEAGSAPACEGNVRATWPVLFGFGNSSIGRNKLSEIFQLCTPLNTSAQVEKLAMNLLMGWDTMAMGNFPFPSSYLTDGAVDLPAFPVRAACNELNESFTITNPSAVNDTENIRLLTAMKVAVDVYANATKSLTCSPLDQDYDGIWGYIWCSQMLPQESYFDTDGIHDMFWPRNVSLVKITSDCQKKWGVTPDPQWIRYEYGPLDRMISSTSNIVFTNGGYDPWSSGGVLTNPWNPSIEIVSIPEGAHHLDLFFSHVDDPISVRLALNMAVELNATTLDPLRGEVDTSSGHCRWVRDAIERRLKKAIATGIVDLSGPSSTSLIHGHSCMQLDLLPKELYATASRASWAKKQLHEIYLTNNSLSLLSPEISLFENLVVLGLGGNALTSLPNELGSLLRLEKLYAERNHLSCIPEAISNCTRLTHIFLDSNRFTSFPTALFACSRLQHVGLSHNELRSIPAQIHRLSWLISLDLDGNRIGPSLPHELGFLVRLQRLGLEHNCLDTLPTFVLKLPQLTCLRMNGNRAPGHVVKDSITGEVLDGVNVPTRFDGYLQLREAVVDEEGNKQFVSLNGLVPTDAINLEDSFHDRDKDEVQEENELESLSMH</sequence>
<dbReference type="Gene3D" id="1.20.120.980">
    <property type="entry name" value="Serine carboxypeptidase S28, SKS domain"/>
    <property type="match status" value="1"/>
</dbReference>
<dbReference type="GO" id="GO:0006508">
    <property type="term" value="P:proteolysis"/>
    <property type="evidence" value="ECO:0007669"/>
    <property type="project" value="UniProtKB-KW"/>
</dbReference>
<comment type="similarity">
    <text evidence="1">Belongs to the peptidase S28 family.</text>
</comment>
<dbReference type="SMART" id="SM00369">
    <property type="entry name" value="LRR_TYP"/>
    <property type="match status" value="5"/>
</dbReference>
<dbReference type="AlphaFoldDB" id="A0A1V9Z5C0"/>
<keyword evidence="8" id="KW-1133">Transmembrane helix</keyword>
<proteinExistence type="inferred from homology"/>
<dbReference type="STRING" id="74557.A0A1V9Z5C0"/>
<evidence type="ECO:0000256" key="1">
    <source>
        <dbReference type="ARBA" id="ARBA00011079"/>
    </source>
</evidence>
<dbReference type="Proteomes" id="UP000243217">
    <property type="component" value="Unassembled WGS sequence"/>
</dbReference>
<keyword evidence="3" id="KW-0645">Protease</keyword>
<dbReference type="OrthoDB" id="2130629at2759"/>
<dbReference type="SUPFAM" id="SSF53474">
    <property type="entry name" value="alpha/beta-Hydrolases"/>
    <property type="match status" value="1"/>
</dbReference>
<reference evidence="9 10" key="1">
    <citation type="journal article" date="2014" name="Genome Biol. Evol.">
        <title>The secreted proteins of Achlya hypogyna and Thraustotheca clavata identify the ancestral oomycete secretome and reveal gene acquisitions by horizontal gene transfer.</title>
        <authorList>
            <person name="Misner I."/>
            <person name="Blouin N."/>
            <person name="Leonard G."/>
            <person name="Richards T.A."/>
            <person name="Lane C.E."/>
        </authorList>
    </citation>
    <scope>NUCLEOTIDE SEQUENCE [LARGE SCALE GENOMIC DNA]</scope>
    <source>
        <strain evidence="9 10">ATCC 34112</strain>
    </source>
</reference>
<evidence type="ECO:0000256" key="3">
    <source>
        <dbReference type="ARBA" id="ARBA00022670"/>
    </source>
</evidence>
<evidence type="ECO:0000256" key="5">
    <source>
        <dbReference type="ARBA" id="ARBA00022737"/>
    </source>
</evidence>
<comment type="caution">
    <text evidence="9">The sequence shown here is derived from an EMBL/GenBank/DDBJ whole genome shotgun (WGS) entry which is preliminary data.</text>
</comment>
<dbReference type="InterPro" id="IPR008758">
    <property type="entry name" value="Peptidase_S28"/>
</dbReference>
<protein>
    <submittedName>
        <fullName evidence="9">Lysosomal Pro-X carboxypeptidase</fullName>
    </submittedName>
</protein>
<dbReference type="Pfam" id="PF13855">
    <property type="entry name" value="LRR_8"/>
    <property type="match status" value="1"/>
</dbReference>
<keyword evidence="7" id="KW-0325">Glycoprotein</keyword>
<dbReference type="Pfam" id="PF05577">
    <property type="entry name" value="Peptidase_S28"/>
    <property type="match status" value="1"/>
</dbReference>
<evidence type="ECO:0000256" key="4">
    <source>
        <dbReference type="ARBA" id="ARBA00022729"/>
    </source>
</evidence>
<keyword evidence="5" id="KW-0677">Repeat</keyword>
<evidence type="ECO:0000313" key="10">
    <source>
        <dbReference type="Proteomes" id="UP000243217"/>
    </source>
</evidence>
<evidence type="ECO:0000256" key="6">
    <source>
        <dbReference type="ARBA" id="ARBA00022801"/>
    </source>
</evidence>
<dbReference type="InterPro" id="IPR042269">
    <property type="entry name" value="Ser_carbopepase_S28_SKS"/>
</dbReference>
<evidence type="ECO:0000256" key="7">
    <source>
        <dbReference type="ARBA" id="ARBA00023180"/>
    </source>
</evidence>
<dbReference type="SUPFAM" id="SSF52058">
    <property type="entry name" value="L domain-like"/>
    <property type="match status" value="1"/>
</dbReference>
<keyword evidence="9" id="KW-0121">Carboxypeptidase</keyword>
<dbReference type="GO" id="GO:0070008">
    <property type="term" value="F:serine-type exopeptidase activity"/>
    <property type="evidence" value="ECO:0007669"/>
    <property type="project" value="InterPro"/>
</dbReference>
<dbReference type="Gene3D" id="3.40.50.1820">
    <property type="entry name" value="alpha/beta hydrolase"/>
    <property type="match status" value="1"/>
</dbReference>
<feature type="transmembrane region" description="Helical" evidence="8">
    <location>
        <begin position="21"/>
        <end position="44"/>
    </location>
</feature>
<keyword evidence="6" id="KW-0378">Hydrolase</keyword>
<keyword evidence="2" id="KW-0433">Leucine-rich repeat</keyword>
<dbReference type="GO" id="GO:0004180">
    <property type="term" value="F:carboxypeptidase activity"/>
    <property type="evidence" value="ECO:0007669"/>
    <property type="project" value="UniProtKB-KW"/>
</dbReference>
<gene>
    <name evidence="9" type="ORF">THRCLA_08515</name>
</gene>
<organism evidence="9 10">
    <name type="scientific">Thraustotheca clavata</name>
    <dbReference type="NCBI Taxonomy" id="74557"/>
    <lineage>
        <taxon>Eukaryota</taxon>
        <taxon>Sar</taxon>
        <taxon>Stramenopiles</taxon>
        <taxon>Oomycota</taxon>
        <taxon>Saprolegniomycetes</taxon>
        <taxon>Saprolegniales</taxon>
        <taxon>Achlyaceae</taxon>
        <taxon>Thraustotheca</taxon>
    </lineage>
</organism>
<dbReference type="InterPro" id="IPR001611">
    <property type="entry name" value="Leu-rich_rpt"/>
</dbReference>